<dbReference type="InterPro" id="IPR043129">
    <property type="entry name" value="ATPase_NBD"/>
</dbReference>
<dbReference type="SUPFAM" id="SSF53067">
    <property type="entry name" value="Actin-like ATPase domain"/>
    <property type="match status" value="1"/>
</dbReference>
<dbReference type="InterPro" id="IPR000600">
    <property type="entry name" value="ROK"/>
</dbReference>
<proteinExistence type="inferred from homology"/>
<name>A0A2L1UDD3_9BACL</name>
<dbReference type="PANTHER" id="PTHR18964">
    <property type="entry name" value="ROK (REPRESSOR, ORF, KINASE) FAMILY"/>
    <property type="match status" value="1"/>
</dbReference>
<dbReference type="GeneID" id="64218735"/>
<dbReference type="Proteomes" id="UP000464330">
    <property type="component" value="Chromosome"/>
</dbReference>
<accession>A0A6C0QV21</accession>
<evidence type="ECO:0000313" key="4">
    <source>
        <dbReference type="Proteomes" id="UP000239833"/>
    </source>
</evidence>
<comment type="similarity">
    <text evidence="1">Belongs to the ROK (NagC/XylR) family.</text>
</comment>
<dbReference type="AlphaFoldDB" id="A0A2L1UDD3"/>
<dbReference type="STRING" id="147375.BXP28_06710"/>
<evidence type="ECO:0000313" key="2">
    <source>
        <dbReference type="EMBL" id="AVF26168.1"/>
    </source>
</evidence>
<protein>
    <submittedName>
        <fullName evidence="2">ROK family protein</fullName>
    </submittedName>
</protein>
<dbReference type="EMBL" id="CP019655">
    <property type="protein sequence ID" value="AVF26168.1"/>
    <property type="molecule type" value="Genomic_DNA"/>
</dbReference>
<accession>A0A2L1UDD3</accession>
<evidence type="ECO:0000256" key="1">
    <source>
        <dbReference type="ARBA" id="ARBA00006479"/>
    </source>
</evidence>
<organism evidence="2 4">
    <name type="scientific">Paenibacillus larvae subsp. larvae</name>
    <dbReference type="NCBI Taxonomy" id="147375"/>
    <lineage>
        <taxon>Bacteria</taxon>
        <taxon>Bacillati</taxon>
        <taxon>Bacillota</taxon>
        <taxon>Bacilli</taxon>
        <taxon>Bacillales</taxon>
        <taxon>Paenibacillaceae</taxon>
        <taxon>Paenibacillus</taxon>
    </lineage>
</organism>
<dbReference type="PANTHER" id="PTHR18964:SF149">
    <property type="entry name" value="BIFUNCTIONAL UDP-N-ACETYLGLUCOSAMINE 2-EPIMERASE_N-ACETYLMANNOSAMINE KINASE"/>
    <property type="match status" value="1"/>
</dbReference>
<evidence type="ECO:0000313" key="5">
    <source>
        <dbReference type="Proteomes" id="UP000464330"/>
    </source>
</evidence>
<reference evidence="2 5" key="2">
    <citation type="journal article" date="2020" name="Int. J. Med. Microbiol.">
        <title>Discovery of Paenibacillus larvae ERIC V: Phenotypic and genomic comparison to genotypes ERIC I-IV reveal different inventories of virulence factors which correlate with epidemiological prevalences of American Foulbrood.</title>
        <authorList>
            <person name="Beims H."/>
            <person name="Bunk B."/>
            <person name="Erler S."/>
            <person name="Mohr K.I."/>
            <person name="Sproer C."/>
            <person name="Pradella S."/>
            <person name="Gunther G."/>
            <person name="Rohde M."/>
            <person name="von der Ohe W."/>
            <person name="Steinert M."/>
        </authorList>
    </citation>
    <scope>NUCLEOTIDE SEQUENCE</scope>
    <source>
        <strain evidence="2">Eric_III</strain>
        <strain evidence="3">Eric_V</strain>
    </source>
</reference>
<evidence type="ECO:0000313" key="3">
    <source>
        <dbReference type="EMBL" id="QHZ52208.1"/>
    </source>
</evidence>
<dbReference type="Proteomes" id="UP000239833">
    <property type="component" value="Chromosome"/>
</dbReference>
<dbReference type="EMBL" id="CP019717">
    <property type="protein sequence ID" value="QHZ52208.1"/>
    <property type="molecule type" value="Genomic_DNA"/>
</dbReference>
<dbReference type="Gene3D" id="3.30.420.40">
    <property type="match status" value="2"/>
</dbReference>
<dbReference type="Pfam" id="PF00480">
    <property type="entry name" value="ROK"/>
    <property type="match status" value="1"/>
</dbReference>
<accession>A0A8B6WXM2</accession>
<gene>
    <name evidence="2" type="ORF">ERICIII_01999</name>
    <name evidence="3" type="ORF">ERICV_03094</name>
</gene>
<reference evidence="4" key="1">
    <citation type="submission" date="2017-02" db="EMBL/GenBank/DDBJ databases">
        <title>Delineation of Paenibacillus larvae strains originating from foulbrood outbreaks.</title>
        <authorList>
            <person name="Beims H."/>
            <person name="Bunk B."/>
            <person name="Sproeer C."/>
            <person name="Mohr K.I."/>
            <person name="Pradella S."/>
            <person name="Guenther G."/>
            <person name="Rohde M."/>
            <person name="von der Ohe W."/>
            <person name="Steinert M."/>
        </authorList>
    </citation>
    <scope>NUCLEOTIDE SEQUENCE [LARGE SCALE GENOMIC DNA]</scope>
    <source>
        <strain evidence="4">Eric_III</strain>
    </source>
</reference>
<dbReference type="RefSeq" id="WP_077997427.1">
    <property type="nucleotide sequence ID" value="NZ_CP019655.1"/>
</dbReference>
<sequence>MKYWAGIDLGGTNIVCGLVDEDLNLLGKLKQPTEAAKGSGFVLERMAAMVKQLLEETGIPLNELQGVGIGCPGFINPEDGVCMFAGNLGWRDLPVAHLLSAKLQVPVFIDNDVRMYVFGEAAAGAARGYKHVLGITLGTGLAAAMVNTRHLYYGGGYMAGELGHIHMEGEHRACGCGMSGCLETVASATGIVKQVQEVVRTGATSVLQEWLKDEKLDALTSADVSKAYDAGDAVAVQVMQHTGTLLGRGLAYAVTLYSPDALIIGGGAALAGERLFKPMREELKLKVYPGYWERLHIHQGELIDDGGVIGSAAFAKSQVQPI</sequence>